<evidence type="ECO:0000256" key="5">
    <source>
        <dbReference type="ARBA" id="ARBA00022984"/>
    </source>
</evidence>
<evidence type="ECO:0000313" key="12">
    <source>
        <dbReference type="EMBL" id="TGA98157.1"/>
    </source>
</evidence>
<feature type="active site" evidence="7">
    <location>
        <position position="117"/>
    </location>
</feature>
<evidence type="ECO:0000256" key="3">
    <source>
        <dbReference type="ARBA" id="ARBA00022801"/>
    </source>
</evidence>
<dbReference type="PANTHER" id="PTHR21581:SF33">
    <property type="entry name" value="D-ALANYL-D-ALANINE CARBOXYPEPTIDASE DACB"/>
    <property type="match status" value="1"/>
</dbReference>
<feature type="binding site" evidence="8">
    <location>
        <position position="224"/>
    </location>
    <ligand>
        <name>substrate</name>
    </ligand>
</feature>
<evidence type="ECO:0000256" key="9">
    <source>
        <dbReference type="RuleBase" id="RU004016"/>
    </source>
</evidence>
<keyword evidence="12" id="KW-0645">Protease</keyword>
<feature type="active site" description="Acyl-ester intermediate" evidence="7">
    <location>
        <position position="62"/>
    </location>
</feature>
<comment type="similarity">
    <text evidence="1 9">Belongs to the peptidase S11 family.</text>
</comment>
<dbReference type="OrthoDB" id="9791132at2"/>
<dbReference type="PRINTS" id="PR00725">
    <property type="entry name" value="DADACBPTASE1"/>
</dbReference>
<sequence>MKRILKSSLIGLLCTALGLTVFPGSVRANEPSVSAQSAALIEQSSGRLLYEKDSHEKLPIASITKVMTAILAIESGKMNHVVTVSNQAIKAEGSSIYLKAGERLPLRDLVYGLMLRSGNDASVAIAEGVAGSEQGFVFMMNEKAKELGLSDTHFANPNGLDSPDHYSTASDMANLTRYAMDNKDFRKIVGTRSYRAGATNKEGIRVWNNKNKMLRLYKFATGGKTGFTKKSGRTLISTASNGKMSLIAVTLNDGDDWRDHANLFEWGFSTYSLTLVARSGQLKADTDPFYQDHLYIKRSVFVPLSGDEQSNISKKLVLVQAQPDDRKWIPPEPAGDLQIMLDQKQIASIPVYYKSTGKKKRAFWKIFSGLLESIVSGREQPFS</sequence>
<reference evidence="12 13" key="1">
    <citation type="journal article" date="2015" name="Int. J. Syst. Evol. Microbiol.">
        <title>Sporolactobacillus shoreae sp. nov. and Sporolactobacillus spathodeae sp. nov., two spore-forming lactic acid bacteria isolated from tree barks in Thailand.</title>
        <authorList>
            <person name="Thamacharoensuk T."/>
            <person name="Kitahara M."/>
            <person name="Ohkuma M."/>
            <person name="Thongchul N."/>
            <person name="Tanasupawat S."/>
        </authorList>
    </citation>
    <scope>NUCLEOTIDE SEQUENCE [LARGE SCALE GENOMIC DNA]</scope>
    <source>
        <strain evidence="12 13">BK92</strain>
    </source>
</reference>
<keyword evidence="6" id="KW-0961">Cell wall biogenesis/degradation</keyword>
<evidence type="ECO:0000259" key="11">
    <source>
        <dbReference type="Pfam" id="PF00768"/>
    </source>
</evidence>
<keyword evidence="5" id="KW-0573">Peptidoglycan synthesis</keyword>
<keyword evidence="2 10" id="KW-0732">Signal</keyword>
<evidence type="ECO:0000256" key="10">
    <source>
        <dbReference type="SAM" id="SignalP"/>
    </source>
</evidence>
<dbReference type="Gene3D" id="3.40.710.10">
    <property type="entry name" value="DD-peptidase/beta-lactamase superfamily"/>
    <property type="match status" value="1"/>
</dbReference>
<evidence type="ECO:0000256" key="4">
    <source>
        <dbReference type="ARBA" id="ARBA00022960"/>
    </source>
</evidence>
<keyword evidence="12" id="KW-0121">Carboxypeptidase</keyword>
<dbReference type="Proteomes" id="UP000298347">
    <property type="component" value="Unassembled WGS sequence"/>
</dbReference>
<feature type="active site" description="Proton acceptor" evidence="7">
    <location>
        <position position="65"/>
    </location>
</feature>
<dbReference type="GO" id="GO:0006508">
    <property type="term" value="P:proteolysis"/>
    <property type="evidence" value="ECO:0007669"/>
    <property type="project" value="InterPro"/>
</dbReference>
<keyword evidence="13" id="KW-1185">Reference proteome</keyword>
<organism evidence="12 13">
    <name type="scientific">Sporolactobacillus shoreae</name>
    <dbReference type="NCBI Taxonomy" id="1465501"/>
    <lineage>
        <taxon>Bacteria</taxon>
        <taxon>Bacillati</taxon>
        <taxon>Bacillota</taxon>
        <taxon>Bacilli</taxon>
        <taxon>Bacillales</taxon>
        <taxon>Sporolactobacillaceae</taxon>
        <taxon>Sporolactobacillus</taxon>
    </lineage>
</organism>
<evidence type="ECO:0000256" key="8">
    <source>
        <dbReference type="PIRSR" id="PIRSR618044-2"/>
    </source>
</evidence>
<dbReference type="GO" id="GO:0071555">
    <property type="term" value="P:cell wall organization"/>
    <property type="evidence" value="ECO:0007669"/>
    <property type="project" value="UniProtKB-KW"/>
</dbReference>
<dbReference type="GO" id="GO:0008360">
    <property type="term" value="P:regulation of cell shape"/>
    <property type="evidence" value="ECO:0007669"/>
    <property type="project" value="UniProtKB-KW"/>
</dbReference>
<gene>
    <name evidence="12" type="ORF">E4665_09405</name>
</gene>
<keyword evidence="3" id="KW-0378">Hydrolase</keyword>
<keyword evidence="4" id="KW-0133">Cell shape</keyword>
<proteinExistence type="inferred from homology"/>
<accession>A0A4Z0GQ86</accession>
<feature type="signal peptide" evidence="10">
    <location>
        <begin position="1"/>
        <end position="28"/>
    </location>
</feature>
<evidence type="ECO:0000256" key="7">
    <source>
        <dbReference type="PIRSR" id="PIRSR618044-1"/>
    </source>
</evidence>
<evidence type="ECO:0000256" key="6">
    <source>
        <dbReference type="ARBA" id="ARBA00023316"/>
    </source>
</evidence>
<dbReference type="InterPro" id="IPR012338">
    <property type="entry name" value="Beta-lactam/transpept-like"/>
</dbReference>
<evidence type="ECO:0000313" key="13">
    <source>
        <dbReference type="Proteomes" id="UP000298347"/>
    </source>
</evidence>
<dbReference type="Pfam" id="PF00768">
    <property type="entry name" value="Peptidase_S11"/>
    <property type="match status" value="1"/>
</dbReference>
<dbReference type="Gene3D" id="2.30.140.30">
    <property type="match status" value="1"/>
</dbReference>
<feature type="chain" id="PRO_5021304864" evidence="10">
    <location>
        <begin position="29"/>
        <end position="383"/>
    </location>
</feature>
<dbReference type="EMBL" id="SRJD01000009">
    <property type="protein sequence ID" value="TGA98157.1"/>
    <property type="molecule type" value="Genomic_DNA"/>
</dbReference>
<dbReference type="SUPFAM" id="SSF56601">
    <property type="entry name" value="beta-lactamase/transpeptidase-like"/>
    <property type="match status" value="1"/>
</dbReference>
<dbReference type="GO" id="GO:0009252">
    <property type="term" value="P:peptidoglycan biosynthetic process"/>
    <property type="evidence" value="ECO:0007669"/>
    <property type="project" value="UniProtKB-KW"/>
</dbReference>
<feature type="domain" description="Peptidase S11 D-alanyl-D-alanine carboxypeptidase A N-terminal" evidence="11">
    <location>
        <begin position="27"/>
        <end position="253"/>
    </location>
</feature>
<dbReference type="PANTHER" id="PTHR21581">
    <property type="entry name" value="D-ALANYL-D-ALANINE CARBOXYPEPTIDASE"/>
    <property type="match status" value="1"/>
</dbReference>
<comment type="caution">
    <text evidence="12">The sequence shown here is derived from an EMBL/GenBank/DDBJ whole genome shotgun (WGS) entry which is preliminary data.</text>
</comment>
<dbReference type="GO" id="GO:0009002">
    <property type="term" value="F:serine-type D-Ala-D-Ala carboxypeptidase activity"/>
    <property type="evidence" value="ECO:0007669"/>
    <property type="project" value="InterPro"/>
</dbReference>
<dbReference type="InterPro" id="IPR001967">
    <property type="entry name" value="Peptidase_S11_N"/>
</dbReference>
<evidence type="ECO:0000256" key="2">
    <source>
        <dbReference type="ARBA" id="ARBA00022729"/>
    </source>
</evidence>
<name>A0A4Z0GQ86_9BACL</name>
<dbReference type="InterPro" id="IPR018044">
    <property type="entry name" value="Peptidase_S11"/>
</dbReference>
<evidence type="ECO:0000256" key="1">
    <source>
        <dbReference type="ARBA" id="ARBA00007164"/>
    </source>
</evidence>
<protein>
    <submittedName>
        <fullName evidence="12">D-alanyl-D-alanine carboxypeptidase</fullName>
    </submittedName>
</protein>
<dbReference type="RefSeq" id="WP_135348537.1">
    <property type="nucleotide sequence ID" value="NZ_SRJD01000009.1"/>
</dbReference>
<dbReference type="AlphaFoldDB" id="A0A4Z0GQ86"/>